<dbReference type="Proteomes" id="UP001604277">
    <property type="component" value="Unassembled WGS sequence"/>
</dbReference>
<protein>
    <submittedName>
        <fullName evidence="1">Uncharacterized protein</fullName>
    </submittedName>
</protein>
<proteinExistence type="predicted"/>
<evidence type="ECO:0000313" key="2">
    <source>
        <dbReference type="Proteomes" id="UP001604277"/>
    </source>
</evidence>
<organism evidence="1 2">
    <name type="scientific">Forsythia ovata</name>
    <dbReference type="NCBI Taxonomy" id="205694"/>
    <lineage>
        <taxon>Eukaryota</taxon>
        <taxon>Viridiplantae</taxon>
        <taxon>Streptophyta</taxon>
        <taxon>Embryophyta</taxon>
        <taxon>Tracheophyta</taxon>
        <taxon>Spermatophyta</taxon>
        <taxon>Magnoliopsida</taxon>
        <taxon>eudicotyledons</taxon>
        <taxon>Gunneridae</taxon>
        <taxon>Pentapetalae</taxon>
        <taxon>asterids</taxon>
        <taxon>lamiids</taxon>
        <taxon>Lamiales</taxon>
        <taxon>Oleaceae</taxon>
        <taxon>Forsythieae</taxon>
        <taxon>Forsythia</taxon>
    </lineage>
</organism>
<gene>
    <name evidence="1" type="ORF">Fot_22196</name>
</gene>
<accession>A0ABD1UYQ1</accession>
<reference evidence="2" key="1">
    <citation type="submission" date="2024-07" db="EMBL/GenBank/DDBJ databases">
        <title>Two chromosome-level genome assemblies of Korean endemic species Abeliophyllum distichum and Forsythia ovata (Oleaceae).</title>
        <authorList>
            <person name="Jang H."/>
        </authorList>
    </citation>
    <scope>NUCLEOTIDE SEQUENCE [LARGE SCALE GENOMIC DNA]</scope>
</reference>
<evidence type="ECO:0000313" key="1">
    <source>
        <dbReference type="EMBL" id="KAL2529595.1"/>
    </source>
</evidence>
<dbReference type="AlphaFoldDB" id="A0ABD1UYQ1"/>
<name>A0ABD1UYQ1_9LAMI</name>
<comment type="caution">
    <text evidence="1">The sequence shown here is derived from an EMBL/GenBank/DDBJ whole genome shotgun (WGS) entry which is preliminary data.</text>
</comment>
<keyword evidence="2" id="KW-1185">Reference proteome</keyword>
<dbReference type="EMBL" id="JBFOLJ010000006">
    <property type="protein sequence ID" value="KAL2529595.1"/>
    <property type="molecule type" value="Genomic_DNA"/>
</dbReference>
<sequence length="121" mass="13991">MGTQQHITKIKLLTSQPNMNTRRHSKNFMSPMISICLKSLKNVQSNIGVYSIVKDDKIKVISNVHRFYNARLVRLMHFDKHTCALVFENTSANSGYFAKECMDSFRIDPIWTLENLLAKLD</sequence>